<name>A0A921Z5F4_MANSE</name>
<dbReference type="Pfam" id="PF22936">
    <property type="entry name" value="Pol_BBD"/>
    <property type="match status" value="1"/>
</dbReference>
<dbReference type="PANTHER" id="PTHR47481">
    <property type="match status" value="1"/>
</dbReference>
<protein>
    <recommendedName>
        <fullName evidence="2">CCHC-type domain-containing protein</fullName>
    </recommendedName>
</protein>
<dbReference type="Proteomes" id="UP000791440">
    <property type="component" value="Unassembled WGS sequence"/>
</dbReference>
<dbReference type="GO" id="GO:0008270">
    <property type="term" value="F:zinc ion binding"/>
    <property type="evidence" value="ECO:0007669"/>
    <property type="project" value="UniProtKB-KW"/>
</dbReference>
<accession>A0A921Z5F4</accession>
<comment type="caution">
    <text evidence="3">The sequence shown here is derived from an EMBL/GenBank/DDBJ whole genome shotgun (WGS) entry which is preliminary data.</text>
</comment>
<dbReference type="Pfam" id="PF14223">
    <property type="entry name" value="Retrotran_gag_2"/>
    <property type="match status" value="1"/>
</dbReference>
<evidence type="ECO:0000313" key="3">
    <source>
        <dbReference type="EMBL" id="KAG6451136.1"/>
    </source>
</evidence>
<sequence length="491" mass="55009">MAGPVGILNGITMLKNRERYAIWKFKMRMLLIHEELWSTVSGYADDDKTPPEVRFRNDQKALSKICLTVDGGAITHVRTATTAKIAWDALQTAFEDKSLGRKLALERKLYRYTLSDFADLESYIIAITTTAQDLADIGKKIEDSSLAAIILGGLTSRYEPLIMALEHSNIEVTSEMVKTKLLSEMSRETERDVPALRSLHKKGIICYKCRKPGHKSPNCPLKKDKPSFVYNKKEAKRETGLVVNNEEERVTNSKQVITEMSLSALESKDFNRWIVDSGATVHITPRADWFINYRPIDGGTITVANGEKLAAIGVGDVSIDTNNGVCRISDVVHVPRLNCNLLSVKQVVEKGFLVNFDKNGCNFYKTDDVSYLNNAAFHGSYSGGLVHLDCSVRLPQNIAYIVNSELSKFQLWHKRLGHLCRIGMDLLRKGLAVGVKYVEVDKEPCIPCIEGKQARKPFKRLKYKRATSALELVHTDVCGPMSTTSFKDFII</sequence>
<dbReference type="Pfam" id="PF00098">
    <property type="entry name" value="zf-CCHC"/>
    <property type="match status" value="1"/>
</dbReference>
<dbReference type="GO" id="GO:0003676">
    <property type="term" value="F:nucleic acid binding"/>
    <property type="evidence" value="ECO:0007669"/>
    <property type="project" value="InterPro"/>
</dbReference>
<keyword evidence="4" id="KW-1185">Reference proteome</keyword>
<proteinExistence type="predicted"/>
<dbReference type="InterPro" id="IPR054722">
    <property type="entry name" value="PolX-like_BBD"/>
</dbReference>
<dbReference type="PROSITE" id="PS50158">
    <property type="entry name" value="ZF_CCHC"/>
    <property type="match status" value="1"/>
</dbReference>
<organism evidence="3 4">
    <name type="scientific">Manduca sexta</name>
    <name type="common">Tobacco hawkmoth</name>
    <name type="synonym">Tobacco hornworm</name>
    <dbReference type="NCBI Taxonomy" id="7130"/>
    <lineage>
        <taxon>Eukaryota</taxon>
        <taxon>Metazoa</taxon>
        <taxon>Ecdysozoa</taxon>
        <taxon>Arthropoda</taxon>
        <taxon>Hexapoda</taxon>
        <taxon>Insecta</taxon>
        <taxon>Pterygota</taxon>
        <taxon>Neoptera</taxon>
        <taxon>Endopterygota</taxon>
        <taxon>Lepidoptera</taxon>
        <taxon>Glossata</taxon>
        <taxon>Ditrysia</taxon>
        <taxon>Bombycoidea</taxon>
        <taxon>Sphingidae</taxon>
        <taxon>Sphinginae</taxon>
        <taxon>Sphingini</taxon>
        <taxon>Manduca</taxon>
    </lineage>
</organism>
<gene>
    <name evidence="3" type="ORF">O3G_MSEX006950</name>
</gene>
<keyword evidence="1" id="KW-0863">Zinc-finger</keyword>
<dbReference type="SMART" id="SM00343">
    <property type="entry name" value="ZnF_C2HC"/>
    <property type="match status" value="1"/>
</dbReference>
<dbReference type="Pfam" id="PF13976">
    <property type="entry name" value="gag_pre-integrs"/>
    <property type="match status" value="1"/>
</dbReference>
<evidence type="ECO:0000313" key="4">
    <source>
        <dbReference type="Proteomes" id="UP000791440"/>
    </source>
</evidence>
<reference evidence="3" key="1">
    <citation type="journal article" date="2016" name="Insect Biochem. Mol. Biol.">
        <title>Multifaceted biological insights from a draft genome sequence of the tobacco hornworm moth, Manduca sexta.</title>
        <authorList>
            <person name="Kanost M.R."/>
            <person name="Arrese E.L."/>
            <person name="Cao X."/>
            <person name="Chen Y.R."/>
            <person name="Chellapilla S."/>
            <person name="Goldsmith M.R."/>
            <person name="Grosse-Wilde E."/>
            <person name="Heckel D.G."/>
            <person name="Herndon N."/>
            <person name="Jiang H."/>
            <person name="Papanicolaou A."/>
            <person name="Qu J."/>
            <person name="Soulages J.L."/>
            <person name="Vogel H."/>
            <person name="Walters J."/>
            <person name="Waterhouse R.M."/>
            <person name="Ahn S.J."/>
            <person name="Almeida F.C."/>
            <person name="An C."/>
            <person name="Aqrawi P."/>
            <person name="Bretschneider A."/>
            <person name="Bryant W.B."/>
            <person name="Bucks S."/>
            <person name="Chao H."/>
            <person name="Chevignon G."/>
            <person name="Christen J.M."/>
            <person name="Clarke D.F."/>
            <person name="Dittmer N.T."/>
            <person name="Ferguson L.C.F."/>
            <person name="Garavelou S."/>
            <person name="Gordon K.H.J."/>
            <person name="Gunaratna R.T."/>
            <person name="Han Y."/>
            <person name="Hauser F."/>
            <person name="He Y."/>
            <person name="Heidel-Fischer H."/>
            <person name="Hirsh A."/>
            <person name="Hu Y."/>
            <person name="Jiang H."/>
            <person name="Kalra D."/>
            <person name="Klinner C."/>
            <person name="Konig C."/>
            <person name="Kovar C."/>
            <person name="Kroll A.R."/>
            <person name="Kuwar S.S."/>
            <person name="Lee S.L."/>
            <person name="Lehman R."/>
            <person name="Li K."/>
            <person name="Li Z."/>
            <person name="Liang H."/>
            <person name="Lovelace S."/>
            <person name="Lu Z."/>
            <person name="Mansfield J.H."/>
            <person name="McCulloch K.J."/>
            <person name="Mathew T."/>
            <person name="Morton B."/>
            <person name="Muzny D.M."/>
            <person name="Neunemann D."/>
            <person name="Ongeri F."/>
            <person name="Pauchet Y."/>
            <person name="Pu L.L."/>
            <person name="Pyrousis I."/>
            <person name="Rao X.J."/>
            <person name="Redding A."/>
            <person name="Roesel C."/>
            <person name="Sanchez-Gracia A."/>
            <person name="Schaack S."/>
            <person name="Shukla A."/>
            <person name="Tetreau G."/>
            <person name="Wang Y."/>
            <person name="Xiong G.H."/>
            <person name="Traut W."/>
            <person name="Walsh T.K."/>
            <person name="Worley K.C."/>
            <person name="Wu D."/>
            <person name="Wu W."/>
            <person name="Wu Y.Q."/>
            <person name="Zhang X."/>
            <person name="Zou Z."/>
            <person name="Zucker H."/>
            <person name="Briscoe A.D."/>
            <person name="Burmester T."/>
            <person name="Clem R.J."/>
            <person name="Feyereisen R."/>
            <person name="Grimmelikhuijzen C.J.P."/>
            <person name="Hamodrakas S.J."/>
            <person name="Hansson B.S."/>
            <person name="Huguet E."/>
            <person name="Jermiin L.S."/>
            <person name="Lan Q."/>
            <person name="Lehman H.K."/>
            <person name="Lorenzen M."/>
            <person name="Merzendorfer H."/>
            <person name="Michalopoulos I."/>
            <person name="Morton D.B."/>
            <person name="Muthukrishnan S."/>
            <person name="Oakeshott J.G."/>
            <person name="Palmer W."/>
            <person name="Park Y."/>
            <person name="Passarelli A.L."/>
            <person name="Rozas J."/>
            <person name="Schwartz L.M."/>
            <person name="Smith W."/>
            <person name="Southgate A."/>
            <person name="Vilcinskas A."/>
            <person name="Vogt R."/>
            <person name="Wang P."/>
            <person name="Werren J."/>
            <person name="Yu X.Q."/>
            <person name="Zhou J.J."/>
            <person name="Brown S.J."/>
            <person name="Scherer S.E."/>
            <person name="Richards S."/>
            <person name="Blissard G.W."/>
        </authorList>
    </citation>
    <scope>NUCLEOTIDE SEQUENCE</scope>
</reference>
<dbReference type="InterPro" id="IPR025724">
    <property type="entry name" value="GAG-pre-integrase_dom"/>
</dbReference>
<feature type="domain" description="CCHC-type" evidence="2">
    <location>
        <begin position="206"/>
        <end position="220"/>
    </location>
</feature>
<evidence type="ECO:0000256" key="1">
    <source>
        <dbReference type="PROSITE-ProRule" id="PRU00047"/>
    </source>
</evidence>
<dbReference type="InterPro" id="IPR001878">
    <property type="entry name" value="Znf_CCHC"/>
</dbReference>
<keyword evidence="1" id="KW-0479">Metal-binding</keyword>
<dbReference type="AlphaFoldDB" id="A0A921Z5F4"/>
<keyword evidence="1" id="KW-0862">Zinc</keyword>
<dbReference type="EMBL" id="JH668400">
    <property type="protein sequence ID" value="KAG6451136.1"/>
    <property type="molecule type" value="Genomic_DNA"/>
</dbReference>
<evidence type="ECO:0000259" key="2">
    <source>
        <dbReference type="PROSITE" id="PS50158"/>
    </source>
</evidence>
<dbReference type="PANTHER" id="PTHR47481:SF14">
    <property type="entry name" value="RETROTRANSPOSON COPIA-LIKE N-TERMINAL DOMAIN-CONTAINING PROTEIN"/>
    <property type="match status" value="1"/>
</dbReference>
<reference evidence="3" key="2">
    <citation type="submission" date="2020-12" db="EMBL/GenBank/DDBJ databases">
        <authorList>
            <person name="Kanost M."/>
        </authorList>
    </citation>
    <scope>NUCLEOTIDE SEQUENCE</scope>
</reference>